<dbReference type="InterPro" id="IPR002539">
    <property type="entry name" value="MaoC-like_dom"/>
</dbReference>
<keyword evidence="3" id="KW-1185">Reference proteome</keyword>
<reference evidence="2 3" key="1">
    <citation type="submission" date="2023-07" db="EMBL/GenBank/DDBJ databases">
        <title>Sorghum-associated microbial communities from plants grown in Nebraska, USA.</title>
        <authorList>
            <person name="Schachtman D."/>
        </authorList>
    </citation>
    <scope>NUCLEOTIDE SEQUENCE [LARGE SCALE GENOMIC DNA]</scope>
    <source>
        <strain evidence="2 3">BE240</strain>
    </source>
</reference>
<evidence type="ECO:0000259" key="1">
    <source>
        <dbReference type="Pfam" id="PF01575"/>
    </source>
</evidence>
<name>A0ABU1VIZ5_9BURK</name>
<protein>
    <submittedName>
        <fullName evidence="2">Acyl dehydratase</fullName>
    </submittedName>
</protein>
<comment type="caution">
    <text evidence="2">The sequence shown here is derived from an EMBL/GenBank/DDBJ whole genome shotgun (WGS) entry which is preliminary data.</text>
</comment>
<gene>
    <name evidence="2" type="ORF">J2X09_005233</name>
</gene>
<accession>A0ABU1VIZ5</accession>
<proteinExistence type="predicted"/>
<dbReference type="PANTHER" id="PTHR42993:SF1">
    <property type="entry name" value="MAOC-LIKE DEHYDRATASE DOMAIN-CONTAINING PROTEIN"/>
    <property type="match status" value="1"/>
</dbReference>
<dbReference type="Proteomes" id="UP001265550">
    <property type="component" value="Unassembled WGS sequence"/>
</dbReference>
<dbReference type="PANTHER" id="PTHR42993">
    <property type="entry name" value="MAOC-LIKE DEHYDRATASE DOMAIN-CONTAINING PROTEIN"/>
    <property type="match status" value="1"/>
</dbReference>
<dbReference type="EMBL" id="JAVDWE010000026">
    <property type="protein sequence ID" value="MDR7097457.1"/>
    <property type="molecule type" value="Genomic_DNA"/>
</dbReference>
<dbReference type="InterPro" id="IPR039375">
    <property type="entry name" value="NodN-like"/>
</dbReference>
<dbReference type="InterPro" id="IPR029069">
    <property type="entry name" value="HotDog_dom_sf"/>
</dbReference>
<feature type="domain" description="MaoC-like" evidence="1">
    <location>
        <begin position="11"/>
        <end position="121"/>
    </location>
</feature>
<organism evidence="2 3">
    <name type="scientific">Hydrogenophaga laconesensis</name>
    <dbReference type="NCBI Taxonomy" id="1805971"/>
    <lineage>
        <taxon>Bacteria</taxon>
        <taxon>Pseudomonadati</taxon>
        <taxon>Pseudomonadota</taxon>
        <taxon>Betaproteobacteria</taxon>
        <taxon>Burkholderiales</taxon>
        <taxon>Comamonadaceae</taxon>
        <taxon>Hydrogenophaga</taxon>
    </lineage>
</organism>
<evidence type="ECO:0000313" key="2">
    <source>
        <dbReference type="EMBL" id="MDR7097457.1"/>
    </source>
</evidence>
<evidence type="ECO:0000313" key="3">
    <source>
        <dbReference type="Proteomes" id="UP001265550"/>
    </source>
</evidence>
<dbReference type="RefSeq" id="WP_310309825.1">
    <property type="nucleotide sequence ID" value="NZ_JAVDWE010000026.1"/>
</dbReference>
<sequence length="158" mass="17310">MLTIDTQMDLTNHVGEEIGCSDWVTIDQKMIDDFAALTGDRNWYHVDRERASRELPGGKPIAHGLLTLSLVPGLAAQIVQVRHRSLAFNYGSDKVRYPKPVPAGSRIRLRMKIVSAEPADKGTLLVRRYTMELEGSTKPAMVADMLSLIVAPTAPAAG</sequence>
<dbReference type="Pfam" id="PF01575">
    <property type="entry name" value="MaoC_dehydratas"/>
    <property type="match status" value="1"/>
</dbReference>
<dbReference type="SUPFAM" id="SSF54637">
    <property type="entry name" value="Thioesterase/thiol ester dehydrase-isomerase"/>
    <property type="match status" value="1"/>
</dbReference>
<dbReference type="CDD" id="cd03450">
    <property type="entry name" value="NodN"/>
    <property type="match status" value="1"/>
</dbReference>
<dbReference type="Gene3D" id="3.10.129.10">
    <property type="entry name" value="Hotdog Thioesterase"/>
    <property type="match status" value="1"/>
</dbReference>